<feature type="transmembrane region" description="Helical" evidence="5">
    <location>
        <begin position="138"/>
        <end position="159"/>
    </location>
</feature>
<dbReference type="AlphaFoldDB" id="A0A915HG24"/>
<evidence type="ECO:0000313" key="7">
    <source>
        <dbReference type="Proteomes" id="UP000887565"/>
    </source>
</evidence>
<dbReference type="Pfam" id="PF10328">
    <property type="entry name" value="7TM_GPCR_Srx"/>
    <property type="match status" value="1"/>
</dbReference>
<evidence type="ECO:0000256" key="5">
    <source>
        <dbReference type="SAM" id="Phobius"/>
    </source>
</evidence>
<keyword evidence="3 5" id="KW-1133">Transmembrane helix</keyword>
<organism evidence="7 8">
    <name type="scientific">Romanomermis culicivorax</name>
    <name type="common">Nematode worm</name>
    <dbReference type="NCBI Taxonomy" id="13658"/>
    <lineage>
        <taxon>Eukaryota</taxon>
        <taxon>Metazoa</taxon>
        <taxon>Ecdysozoa</taxon>
        <taxon>Nematoda</taxon>
        <taxon>Enoplea</taxon>
        <taxon>Dorylaimia</taxon>
        <taxon>Mermithida</taxon>
        <taxon>Mermithoidea</taxon>
        <taxon>Mermithidae</taxon>
        <taxon>Romanomermis</taxon>
    </lineage>
</organism>
<keyword evidence="4 5" id="KW-0472">Membrane</keyword>
<feature type="transmembrane region" description="Helical" evidence="5">
    <location>
        <begin position="92"/>
        <end position="117"/>
    </location>
</feature>
<feature type="domain" description="G-protein coupled receptors family 1 profile" evidence="6">
    <location>
        <begin position="1"/>
        <end position="83"/>
    </location>
</feature>
<dbReference type="PANTHER" id="PTHR23017">
    <property type="entry name" value="SERPENTINE RECEPTOR, CLASS X"/>
    <property type="match status" value="1"/>
</dbReference>
<evidence type="ECO:0000256" key="1">
    <source>
        <dbReference type="ARBA" id="ARBA00004370"/>
    </source>
</evidence>
<dbReference type="GO" id="GO:0016020">
    <property type="term" value="C:membrane"/>
    <property type="evidence" value="ECO:0007669"/>
    <property type="project" value="UniProtKB-SubCell"/>
</dbReference>
<dbReference type="CDD" id="cd00637">
    <property type="entry name" value="7tm_classA_rhodopsin-like"/>
    <property type="match status" value="1"/>
</dbReference>
<feature type="transmembrane region" description="Helical" evidence="5">
    <location>
        <begin position="44"/>
        <end position="72"/>
    </location>
</feature>
<name>A0A915HG24_ROMCU</name>
<feature type="transmembrane region" description="Helical" evidence="5">
    <location>
        <begin position="6"/>
        <end position="32"/>
    </location>
</feature>
<feature type="transmembrane region" description="Helical" evidence="5">
    <location>
        <begin position="171"/>
        <end position="191"/>
    </location>
</feature>
<keyword evidence="2 5" id="KW-0812">Transmembrane</keyword>
<protein>
    <submittedName>
        <fullName evidence="8">G-protein coupled receptors family 1 profile domain-containing protein</fullName>
    </submittedName>
</protein>
<dbReference type="Gene3D" id="1.20.1070.10">
    <property type="entry name" value="Rhodopsin 7-helix transmembrane proteins"/>
    <property type="match status" value="1"/>
</dbReference>
<sequence length="222" mass="25094">MIIGTYQAYAFCTSLFTSFIISANRFVAIFVPHSLESFFSTKKTIFAAVAMWVLAAVWTLLDVFSTNCYYIYDSKKFIFNLLCPESSGDHFFVASMSIIGLYGIGGLYLVALIKLKYDNSKISSETIAQNMAKRRMKVFWQAFGIWASILVNVLAYHFISPYMTDVLINGIVSVIMILCPPYGSCLIVLIFDSRVSRIFRSFFGHVSDEVTVVQSNMLNKRV</sequence>
<evidence type="ECO:0000256" key="4">
    <source>
        <dbReference type="ARBA" id="ARBA00023136"/>
    </source>
</evidence>
<accession>A0A915HG24</accession>
<evidence type="ECO:0000256" key="2">
    <source>
        <dbReference type="ARBA" id="ARBA00022692"/>
    </source>
</evidence>
<keyword evidence="7" id="KW-1185">Reference proteome</keyword>
<reference evidence="8" key="1">
    <citation type="submission" date="2022-11" db="UniProtKB">
        <authorList>
            <consortium name="WormBaseParasite"/>
        </authorList>
    </citation>
    <scope>IDENTIFICATION</scope>
</reference>
<dbReference type="PROSITE" id="PS50262">
    <property type="entry name" value="G_PROTEIN_RECEP_F1_2"/>
    <property type="match status" value="1"/>
</dbReference>
<proteinExistence type="predicted"/>
<evidence type="ECO:0000256" key="3">
    <source>
        <dbReference type="ARBA" id="ARBA00022989"/>
    </source>
</evidence>
<dbReference type="InterPro" id="IPR019430">
    <property type="entry name" value="7TM_GPCR_serpentine_rcpt_Srx"/>
</dbReference>
<evidence type="ECO:0000259" key="6">
    <source>
        <dbReference type="PROSITE" id="PS50262"/>
    </source>
</evidence>
<comment type="subcellular location">
    <subcellularLocation>
        <location evidence="1">Membrane</location>
    </subcellularLocation>
</comment>
<dbReference type="PANTHER" id="PTHR23017:SF3">
    <property type="entry name" value="G-PROTEIN COUPLED RECEPTORS FAMILY 1 PROFILE DOMAIN-CONTAINING PROTEIN"/>
    <property type="match status" value="1"/>
</dbReference>
<evidence type="ECO:0000313" key="8">
    <source>
        <dbReference type="WBParaSite" id="nRc.2.0.1.t00982-RA"/>
    </source>
</evidence>
<dbReference type="Proteomes" id="UP000887565">
    <property type="component" value="Unplaced"/>
</dbReference>
<dbReference type="InterPro" id="IPR017452">
    <property type="entry name" value="GPCR_Rhodpsn_7TM"/>
</dbReference>
<dbReference type="SUPFAM" id="SSF81321">
    <property type="entry name" value="Family A G protein-coupled receptor-like"/>
    <property type="match status" value="1"/>
</dbReference>
<dbReference type="WBParaSite" id="nRc.2.0.1.t00982-RA">
    <property type="protein sequence ID" value="nRc.2.0.1.t00982-RA"/>
    <property type="gene ID" value="nRc.2.0.1.g00982"/>
</dbReference>